<dbReference type="PROSITE" id="PS50181">
    <property type="entry name" value="FBOX"/>
    <property type="match status" value="1"/>
</dbReference>
<dbReference type="AlphaFoldDB" id="A0AAP0EAS6"/>
<sequence length="388" mass="44477">MERLPPEVILEIITRLPIRSLLQFRCVCKAWFTLAQDPYLLHNYQCRSTQINPCLILHSENTLHDKLHIIDEDHHHYNQAFPGKPNLPFNSAMPSFDITGSCNGFLCLTDTQVPDTSYIYNPFIGESIQLPPVIKHFTYQRVALGFGFDQVSKAYKVIRCVYCIPEPGSRAHRPFGIINSDISIHTLGTDSWRSLGKKPRHWLDWNSPTASVNGFLHWLTKAHKYKQSHDIVAFDFATEEFHQVPCPSCPSFKRNMYSLVELGGRLCAVVRVSYNGKVDVWVMKEYNMASSWSKDYILGEHAPVGLNLGLQLSDRMRNKWFSLKNVQVLCLMKTGEILIEYGRQAFACYDPEKAEFRDLNIHGLPNCFQSVVLRGNILSLQDSIQIQI</sequence>
<dbReference type="InterPro" id="IPR001810">
    <property type="entry name" value="F-box_dom"/>
</dbReference>
<dbReference type="Pfam" id="PF08268">
    <property type="entry name" value="FBA_3"/>
    <property type="match status" value="1"/>
</dbReference>
<dbReference type="InterPro" id="IPR017451">
    <property type="entry name" value="F-box-assoc_interact_dom"/>
</dbReference>
<feature type="domain" description="F-box" evidence="1">
    <location>
        <begin position="1"/>
        <end position="44"/>
    </location>
</feature>
<keyword evidence="3" id="KW-1185">Reference proteome</keyword>
<protein>
    <recommendedName>
        <fullName evidence="1">F-box domain-containing protein</fullName>
    </recommendedName>
</protein>
<evidence type="ECO:0000259" key="1">
    <source>
        <dbReference type="PROSITE" id="PS50181"/>
    </source>
</evidence>
<evidence type="ECO:0000313" key="2">
    <source>
        <dbReference type="EMBL" id="KAK9089811.1"/>
    </source>
</evidence>
<dbReference type="PANTHER" id="PTHR31672">
    <property type="entry name" value="BNACNNG10540D PROTEIN"/>
    <property type="match status" value="1"/>
</dbReference>
<dbReference type="NCBIfam" id="TIGR01640">
    <property type="entry name" value="F_box_assoc_1"/>
    <property type="match status" value="1"/>
</dbReference>
<accession>A0AAP0EAS6</accession>
<dbReference type="InterPro" id="IPR013187">
    <property type="entry name" value="F-box-assoc_dom_typ3"/>
</dbReference>
<dbReference type="EMBL" id="JBBNAG010000012">
    <property type="protein sequence ID" value="KAK9089811.1"/>
    <property type="molecule type" value="Genomic_DNA"/>
</dbReference>
<comment type="caution">
    <text evidence="2">The sequence shown here is derived from an EMBL/GenBank/DDBJ whole genome shotgun (WGS) entry which is preliminary data.</text>
</comment>
<organism evidence="2 3">
    <name type="scientific">Stephania cephalantha</name>
    <dbReference type="NCBI Taxonomy" id="152367"/>
    <lineage>
        <taxon>Eukaryota</taxon>
        <taxon>Viridiplantae</taxon>
        <taxon>Streptophyta</taxon>
        <taxon>Embryophyta</taxon>
        <taxon>Tracheophyta</taxon>
        <taxon>Spermatophyta</taxon>
        <taxon>Magnoliopsida</taxon>
        <taxon>Ranunculales</taxon>
        <taxon>Menispermaceae</taxon>
        <taxon>Menispermoideae</taxon>
        <taxon>Cissampelideae</taxon>
        <taxon>Stephania</taxon>
    </lineage>
</organism>
<dbReference type="Pfam" id="PF12937">
    <property type="entry name" value="F-box-like"/>
    <property type="match status" value="1"/>
</dbReference>
<name>A0AAP0EAS6_9MAGN</name>
<dbReference type="SMART" id="SM00256">
    <property type="entry name" value="FBOX"/>
    <property type="match status" value="1"/>
</dbReference>
<dbReference type="InterPro" id="IPR050796">
    <property type="entry name" value="SCF_F-box_component"/>
</dbReference>
<dbReference type="Proteomes" id="UP001419268">
    <property type="component" value="Unassembled WGS sequence"/>
</dbReference>
<evidence type="ECO:0000313" key="3">
    <source>
        <dbReference type="Proteomes" id="UP001419268"/>
    </source>
</evidence>
<gene>
    <name evidence="2" type="ORF">Scep_028893</name>
</gene>
<dbReference type="Gene3D" id="1.20.1280.50">
    <property type="match status" value="1"/>
</dbReference>
<reference evidence="2 3" key="1">
    <citation type="submission" date="2024-01" db="EMBL/GenBank/DDBJ databases">
        <title>Genome assemblies of Stephania.</title>
        <authorList>
            <person name="Yang L."/>
        </authorList>
    </citation>
    <scope>NUCLEOTIDE SEQUENCE [LARGE SCALE GENOMIC DNA]</scope>
    <source>
        <strain evidence="2">JXDWG</strain>
        <tissue evidence="2">Leaf</tissue>
    </source>
</reference>
<dbReference type="InterPro" id="IPR036047">
    <property type="entry name" value="F-box-like_dom_sf"/>
</dbReference>
<dbReference type="SUPFAM" id="SSF81383">
    <property type="entry name" value="F-box domain"/>
    <property type="match status" value="1"/>
</dbReference>
<dbReference type="PANTHER" id="PTHR31672:SF13">
    <property type="entry name" value="F-BOX PROTEIN CPR30-LIKE"/>
    <property type="match status" value="1"/>
</dbReference>
<proteinExistence type="predicted"/>
<dbReference type="CDD" id="cd22157">
    <property type="entry name" value="F-box_AtFBW1-like"/>
    <property type="match status" value="1"/>
</dbReference>